<comment type="caution">
    <text evidence="1">The sequence shown here is derived from an EMBL/GenBank/DDBJ whole genome shotgun (WGS) entry which is preliminary data.</text>
</comment>
<accession>A0A4R4N4T8</accession>
<dbReference type="AlphaFoldDB" id="A0A4R4N4T8"/>
<gene>
    <name evidence="1" type="ORF">E1267_24985</name>
</gene>
<protein>
    <submittedName>
        <fullName evidence="1">Uncharacterized protein</fullName>
    </submittedName>
</protein>
<dbReference type="RefSeq" id="WP_132335517.1">
    <property type="nucleotide sequence ID" value="NZ_SMJZ01000103.1"/>
</dbReference>
<organism evidence="1 2">
    <name type="scientific">Nonomuraea longispora</name>
    <dbReference type="NCBI Taxonomy" id="1848320"/>
    <lineage>
        <taxon>Bacteria</taxon>
        <taxon>Bacillati</taxon>
        <taxon>Actinomycetota</taxon>
        <taxon>Actinomycetes</taxon>
        <taxon>Streptosporangiales</taxon>
        <taxon>Streptosporangiaceae</taxon>
        <taxon>Nonomuraea</taxon>
    </lineage>
</organism>
<evidence type="ECO:0000313" key="2">
    <source>
        <dbReference type="Proteomes" id="UP000295157"/>
    </source>
</evidence>
<keyword evidence="2" id="KW-1185">Reference proteome</keyword>
<dbReference type="Proteomes" id="UP000295157">
    <property type="component" value="Unassembled WGS sequence"/>
</dbReference>
<dbReference type="OrthoDB" id="3536195at2"/>
<evidence type="ECO:0000313" key="1">
    <source>
        <dbReference type="EMBL" id="TDC03799.1"/>
    </source>
</evidence>
<name>A0A4R4N4T8_9ACTN</name>
<dbReference type="EMBL" id="SMJZ01000103">
    <property type="protein sequence ID" value="TDC03799.1"/>
    <property type="molecule type" value="Genomic_DNA"/>
</dbReference>
<sequence>MNQDTRYITPDAIGEVRRDLREDLLPLFAEIRRILEENRSLDFPGWGPLGEWTAGALYRSLIDAFVRDTDAALGVIRTWEGEHLRFAEHNWRAAEDLAVRRAGRP</sequence>
<proteinExistence type="predicted"/>
<reference evidence="1 2" key="1">
    <citation type="submission" date="2019-02" db="EMBL/GenBank/DDBJ databases">
        <title>Draft genome sequences of novel Actinobacteria.</title>
        <authorList>
            <person name="Sahin N."/>
            <person name="Ay H."/>
            <person name="Saygin H."/>
        </authorList>
    </citation>
    <scope>NUCLEOTIDE SEQUENCE [LARGE SCALE GENOMIC DNA]</scope>
    <source>
        <strain evidence="1 2">KC201</strain>
    </source>
</reference>